<protein>
    <submittedName>
        <fullName evidence="2">Chitobiase/beta-hexosaminidase C-terminal domain-containing protein</fullName>
    </submittedName>
</protein>
<dbReference type="InterPro" id="IPR012334">
    <property type="entry name" value="Pectin_lyas_fold"/>
</dbReference>
<reference evidence="2" key="1">
    <citation type="submission" date="2020-12" db="EMBL/GenBank/DDBJ databases">
        <title>Geomonas sp. Red875, isolated from river sediment.</title>
        <authorList>
            <person name="Xu Z."/>
            <person name="Zhang Z."/>
            <person name="Masuda Y."/>
            <person name="Itoh H."/>
            <person name="Senoo K."/>
        </authorList>
    </citation>
    <scope>NUCLEOTIDE SEQUENCE</scope>
    <source>
        <strain evidence="2">Red875</strain>
    </source>
</reference>
<dbReference type="Pfam" id="PF13290">
    <property type="entry name" value="CHB_HEX_C_1"/>
    <property type="match status" value="3"/>
</dbReference>
<organism evidence="2 3">
    <name type="scientific">Geomesophilobacter sediminis</name>
    <dbReference type="NCBI Taxonomy" id="2798584"/>
    <lineage>
        <taxon>Bacteria</taxon>
        <taxon>Pseudomonadati</taxon>
        <taxon>Thermodesulfobacteriota</taxon>
        <taxon>Desulfuromonadia</taxon>
        <taxon>Geobacterales</taxon>
        <taxon>Geobacteraceae</taxon>
        <taxon>Geomesophilobacter</taxon>
    </lineage>
</organism>
<sequence>MLSELRCGGVLKRGLSFWLLLFSLFVILPKSAAWADDLTFSYGGNANWFTETATSHSGGNAFQSGAISNSQSSWMETTVTGPGVIRFWWKVSSEGCCDPLRFSIDGTAQTDIRGEIDWQYKSFSVPAGTHTLRWTYSTDGSILSGSNSAWLDQITFTPGTFDLTAPTTTASPAGYYYYPAGQSVTLSCSDGTGSGCASTYYCLGSGCSPTSSYTAPIALSSSTPIRFYSTDVAGNSETVQQTSYYIDNQAPTTNANPAAGSYVGGRSIQLSCSDSGMGCASTYYCTGSGCTPTTAYQYSTSIAVNASTVLRYYSTDRAGNTEAVSTANYTITADTTPPTTTPSRVSGTYAAFYPYFTCSDGNGSGCAATYYCLGSGCTPTTLYANQIPYLTNSSDLRFYSTDNSGNSEAVQTVSYVIDKTPPVTSASPSAGTYTEAPVVTLSCSDGSGTGCNQTYYCTGPNCTPNINYSVPIRINDTTVLRFYSSDNAYNNESVNTLNYVRGSQARTINVPADMATIQAAIDAAYNGDTVLVAPGTYLENIDFHGKNITVTSSGGADATIIDGNRNGSVVSLVSGETRASVLDGFSIRNGSASYNGGGIYVGNSSPTITNNKVYGNTGDFGGGIAVYFGSPSIRNNSIYQNSGDWGGGISLTGSTTVAEVTGNSIYQNRASNGGGISLWAAGN</sequence>
<evidence type="ECO:0000313" key="3">
    <source>
        <dbReference type="Proteomes" id="UP000636888"/>
    </source>
</evidence>
<feature type="domain" description="GH29D-like beta-sandwich" evidence="1">
    <location>
        <begin position="177"/>
        <end position="240"/>
    </location>
</feature>
<dbReference type="InterPro" id="IPR011050">
    <property type="entry name" value="Pectin_lyase_fold/virulence"/>
</dbReference>
<dbReference type="SMART" id="SM00710">
    <property type="entry name" value="PbH1"/>
    <property type="match status" value="4"/>
</dbReference>
<feature type="domain" description="GH29D-like beta-sandwich" evidence="1">
    <location>
        <begin position="257"/>
        <end position="326"/>
    </location>
</feature>
<evidence type="ECO:0000259" key="1">
    <source>
        <dbReference type="Pfam" id="PF13290"/>
    </source>
</evidence>
<comment type="caution">
    <text evidence="2">The sequence shown here is derived from an EMBL/GenBank/DDBJ whole genome shotgun (WGS) entry which is preliminary data.</text>
</comment>
<dbReference type="AlphaFoldDB" id="A0A8J7LYP3"/>
<proteinExistence type="predicted"/>
<dbReference type="EMBL" id="JAEMHM010000008">
    <property type="protein sequence ID" value="MBJ6725341.1"/>
    <property type="molecule type" value="Genomic_DNA"/>
</dbReference>
<evidence type="ECO:0000313" key="2">
    <source>
        <dbReference type="EMBL" id="MBJ6725341.1"/>
    </source>
</evidence>
<dbReference type="SUPFAM" id="SSF51126">
    <property type="entry name" value="Pectin lyase-like"/>
    <property type="match status" value="1"/>
</dbReference>
<dbReference type="Gene3D" id="2.160.20.10">
    <property type="entry name" value="Single-stranded right-handed beta-helix, Pectin lyase-like"/>
    <property type="match status" value="1"/>
</dbReference>
<keyword evidence="3" id="KW-1185">Reference proteome</keyword>
<dbReference type="InterPro" id="IPR006626">
    <property type="entry name" value="PbH1"/>
</dbReference>
<name>A0A8J7LYP3_9BACT</name>
<dbReference type="InterPro" id="IPR059177">
    <property type="entry name" value="GH29D-like_dom"/>
</dbReference>
<gene>
    <name evidence="2" type="ORF">JFN93_11525</name>
</gene>
<dbReference type="RefSeq" id="WP_199384224.1">
    <property type="nucleotide sequence ID" value="NZ_JAEMHM010000008.1"/>
</dbReference>
<feature type="domain" description="GH29D-like beta-sandwich" evidence="1">
    <location>
        <begin position="428"/>
        <end position="495"/>
    </location>
</feature>
<dbReference type="Proteomes" id="UP000636888">
    <property type="component" value="Unassembled WGS sequence"/>
</dbReference>
<accession>A0A8J7LYP3</accession>